<feature type="chain" id="PRO_5046971446" description="Thaumatin-like protein" evidence="2">
    <location>
        <begin position="21"/>
        <end position="297"/>
    </location>
</feature>
<evidence type="ECO:0000313" key="4">
    <source>
        <dbReference type="Proteomes" id="UP001446871"/>
    </source>
</evidence>
<accession>A0ABR1TN29</accession>
<feature type="compositionally biased region" description="Low complexity" evidence="1">
    <location>
        <begin position="61"/>
        <end position="70"/>
    </location>
</feature>
<feature type="region of interest" description="Disordered" evidence="1">
    <location>
        <begin position="61"/>
        <end position="92"/>
    </location>
</feature>
<dbReference type="Proteomes" id="UP001446871">
    <property type="component" value="Unassembled WGS sequence"/>
</dbReference>
<sequence>MSNIISLILFLLASIRSTSAAALPWWRPARDVVPVQNHLAETVYITKTMCDTTTLTYFSSTSTSTSTTPTAEPFSAQDITPTSVAPTPPTTTEPPTLLTISLVNSHTAAISTTHNSNRGAPPPASGSTQPGTLAAGATAAIAVPTNWAGIISVNDAQFPVSDGNSLIEANYQNRSIEQHAIADLDVSYVGVVTNETRRNGFTLPITCSCNGLGVTGCNKDLFSLGGCPVPTKAGSCHNPLRSNTNATTPDPFFGPCQNAAYTYPSDNRANSQNECQNGQIVCCVGTSCPPSYKQSKD</sequence>
<feature type="signal peptide" evidence="2">
    <location>
        <begin position="1"/>
        <end position="20"/>
    </location>
</feature>
<comment type="caution">
    <text evidence="3">The sequence shown here is derived from an EMBL/GenBank/DDBJ whole genome shotgun (WGS) entry which is preliminary data.</text>
</comment>
<dbReference type="EMBL" id="JAQQWM010000009">
    <property type="protein sequence ID" value="KAK8048060.1"/>
    <property type="molecule type" value="Genomic_DNA"/>
</dbReference>
<evidence type="ECO:0000313" key="3">
    <source>
        <dbReference type="EMBL" id="KAK8048060.1"/>
    </source>
</evidence>
<gene>
    <name evidence="3" type="ORF">PG996_016124</name>
</gene>
<evidence type="ECO:0000256" key="1">
    <source>
        <dbReference type="SAM" id="MobiDB-lite"/>
    </source>
</evidence>
<proteinExistence type="predicted"/>
<keyword evidence="2" id="KW-0732">Signal</keyword>
<evidence type="ECO:0000256" key="2">
    <source>
        <dbReference type="SAM" id="SignalP"/>
    </source>
</evidence>
<evidence type="ECO:0008006" key="5">
    <source>
        <dbReference type="Google" id="ProtNLM"/>
    </source>
</evidence>
<protein>
    <recommendedName>
        <fullName evidence="5">Thaumatin-like protein</fullName>
    </recommendedName>
</protein>
<name>A0ABR1TN29_9PEZI</name>
<feature type="region of interest" description="Disordered" evidence="1">
    <location>
        <begin position="111"/>
        <end position="132"/>
    </location>
</feature>
<reference evidence="3 4" key="1">
    <citation type="submission" date="2023-01" db="EMBL/GenBank/DDBJ databases">
        <title>Analysis of 21 Apiospora genomes using comparative genomics revels a genus with tremendous synthesis potential of carbohydrate active enzymes and secondary metabolites.</title>
        <authorList>
            <person name="Sorensen T."/>
        </authorList>
    </citation>
    <scope>NUCLEOTIDE SEQUENCE [LARGE SCALE GENOMIC DNA]</scope>
    <source>
        <strain evidence="3 4">CBS 83171</strain>
    </source>
</reference>
<keyword evidence="4" id="KW-1185">Reference proteome</keyword>
<organism evidence="3 4">
    <name type="scientific">Apiospora saccharicola</name>
    <dbReference type="NCBI Taxonomy" id="335842"/>
    <lineage>
        <taxon>Eukaryota</taxon>
        <taxon>Fungi</taxon>
        <taxon>Dikarya</taxon>
        <taxon>Ascomycota</taxon>
        <taxon>Pezizomycotina</taxon>
        <taxon>Sordariomycetes</taxon>
        <taxon>Xylariomycetidae</taxon>
        <taxon>Amphisphaeriales</taxon>
        <taxon>Apiosporaceae</taxon>
        <taxon>Apiospora</taxon>
    </lineage>
</organism>